<evidence type="ECO:0000313" key="3">
    <source>
        <dbReference type="Proteomes" id="UP000738826"/>
    </source>
</evidence>
<name>A0A8J7YV04_9ARCH</name>
<proteinExistence type="predicted"/>
<dbReference type="AlphaFoldDB" id="A0A8J7YV04"/>
<protein>
    <submittedName>
        <fullName evidence="2">Uncharacterized protein</fullName>
    </submittedName>
</protein>
<dbReference type="EMBL" id="JAACQH010000089">
    <property type="protein sequence ID" value="NCS91604.1"/>
    <property type="molecule type" value="Genomic_DNA"/>
</dbReference>
<gene>
    <name evidence="2" type="ORF">GW779_04230</name>
    <name evidence="1" type="ORF">GW910_00865</name>
</gene>
<organism evidence="2 3">
    <name type="scientific">Candidatus Altarchaeum hamiconexum</name>
    <dbReference type="NCBI Taxonomy" id="1803513"/>
    <lineage>
        <taxon>Archaea</taxon>
        <taxon>Candidatus Altarchaeota</taxon>
        <taxon>Candidatus Altiarchaeia</taxon>
        <taxon>Candidatus Altarchaeales</taxon>
        <taxon>Candidatus Altarchaeaceae</taxon>
        <taxon>Candidatus Altarchaeum</taxon>
    </lineage>
</organism>
<sequence>MFNENLRKNFRHRKEAGIFYPGYGIYGGIIGFYDYGTTERKFYYIFNLSIINL</sequence>
<accession>A0A8J7YV04</accession>
<comment type="caution">
    <text evidence="2">The sequence shown here is derived from an EMBL/GenBank/DDBJ whole genome shotgun (WGS) entry which is preliminary data.</text>
</comment>
<dbReference type="Proteomes" id="UP000768163">
    <property type="component" value="Unassembled WGS sequence"/>
</dbReference>
<reference evidence="2" key="1">
    <citation type="submission" date="2019-11" db="EMBL/GenBank/DDBJ databases">
        <title>Lipid analysis of CO2-rich subsurface aquifers suggests an autotrophy-based deep biosphere with lysolipids enriched in CPR bacteria.</title>
        <authorList>
            <person name="Probst A.J."/>
            <person name="Elling F.J."/>
            <person name="Castelle C.J."/>
            <person name="Zhu Q."/>
            <person name="Elvert M."/>
            <person name="Birarda G."/>
            <person name="Holman H.-Y."/>
            <person name="Lane K.R."/>
            <person name="Ladd B."/>
            <person name="Ryan M.C."/>
            <person name="Woyke T."/>
            <person name="Hinrichs K.-U."/>
            <person name="Banfield J.F."/>
        </authorList>
    </citation>
    <scope>NUCLEOTIDE SEQUENCE</scope>
    <source>
        <strain evidence="1">CG_2015-01_33_1645</strain>
        <strain evidence="2">CG_2015-04_33_537</strain>
    </source>
</reference>
<dbReference type="EMBL" id="JAACVF010000021">
    <property type="protein sequence ID" value="NCN64618.1"/>
    <property type="molecule type" value="Genomic_DNA"/>
</dbReference>
<evidence type="ECO:0000313" key="1">
    <source>
        <dbReference type="EMBL" id="NCN64618.1"/>
    </source>
</evidence>
<evidence type="ECO:0000313" key="2">
    <source>
        <dbReference type="EMBL" id="NCS91604.1"/>
    </source>
</evidence>
<dbReference type="Proteomes" id="UP000738826">
    <property type="component" value="Unassembled WGS sequence"/>
</dbReference>